<gene>
    <name evidence="3" type="ORF">C7H19_05700</name>
</gene>
<evidence type="ECO:0000313" key="4">
    <source>
        <dbReference type="Proteomes" id="UP000239001"/>
    </source>
</evidence>
<dbReference type="OrthoDB" id="428258at2"/>
<dbReference type="PANTHER" id="PTHR33352">
    <property type="entry name" value="SLR1095 PROTEIN"/>
    <property type="match status" value="1"/>
</dbReference>
<dbReference type="EMBL" id="PXOH01000004">
    <property type="protein sequence ID" value="PSF38478.1"/>
    <property type="molecule type" value="Genomic_DNA"/>
</dbReference>
<dbReference type="InterPro" id="IPR008538">
    <property type="entry name" value="Uma2"/>
</dbReference>
<evidence type="ECO:0000256" key="1">
    <source>
        <dbReference type="SAM" id="Coils"/>
    </source>
</evidence>
<reference evidence="3 4" key="1">
    <citation type="submission" date="2018-03" db="EMBL/GenBank/DDBJ databases">
        <title>The ancient ancestry and fast evolution of plastids.</title>
        <authorList>
            <person name="Moore K.R."/>
            <person name="Magnabosco C."/>
            <person name="Momper L."/>
            <person name="Gold D.A."/>
            <person name="Bosak T."/>
            <person name="Fournier G.P."/>
        </authorList>
    </citation>
    <scope>NUCLEOTIDE SEQUENCE [LARGE SCALE GENOMIC DNA]</scope>
    <source>
        <strain evidence="3 4">CCALA 016</strain>
    </source>
</reference>
<reference evidence="3 4" key="2">
    <citation type="submission" date="2018-03" db="EMBL/GenBank/DDBJ databases">
        <authorList>
            <person name="Keele B.F."/>
        </authorList>
    </citation>
    <scope>NUCLEOTIDE SEQUENCE [LARGE SCALE GENOMIC DNA]</scope>
    <source>
        <strain evidence="3 4">CCALA 016</strain>
    </source>
</reference>
<feature type="coiled-coil region" evidence="1">
    <location>
        <begin position="208"/>
        <end position="237"/>
    </location>
</feature>
<proteinExistence type="predicted"/>
<dbReference type="AlphaFoldDB" id="A0A2T1M1A6"/>
<dbReference type="InterPro" id="IPR012296">
    <property type="entry name" value="Nuclease_put_TT1808"/>
</dbReference>
<dbReference type="Gene3D" id="3.90.1570.10">
    <property type="entry name" value="tt1808, chain A"/>
    <property type="match status" value="1"/>
</dbReference>
<dbReference type="RefSeq" id="WP_106455921.1">
    <property type="nucleotide sequence ID" value="NZ_PXOH01000004.1"/>
</dbReference>
<feature type="domain" description="Putative restriction endonuclease" evidence="2">
    <location>
        <begin position="39"/>
        <end position="169"/>
    </location>
</feature>
<dbReference type="InterPro" id="IPR011335">
    <property type="entry name" value="Restrct_endonuc-II-like"/>
</dbReference>
<dbReference type="PANTHER" id="PTHR33352:SF3">
    <property type="entry name" value="SLR1612 PROTEIN"/>
    <property type="match status" value="1"/>
</dbReference>
<comment type="caution">
    <text evidence="3">The sequence shown here is derived from an EMBL/GenBank/DDBJ whole genome shotgun (WGS) entry which is preliminary data.</text>
</comment>
<organism evidence="3 4">
    <name type="scientific">Aphanothece hegewaldii CCALA 016</name>
    <dbReference type="NCBI Taxonomy" id="2107694"/>
    <lineage>
        <taxon>Bacteria</taxon>
        <taxon>Bacillati</taxon>
        <taxon>Cyanobacteriota</taxon>
        <taxon>Cyanophyceae</taxon>
        <taxon>Oscillatoriophycideae</taxon>
        <taxon>Chroococcales</taxon>
        <taxon>Aphanothecaceae</taxon>
        <taxon>Aphanothece</taxon>
    </lineage>
</organism>
<keyword evidence="1" id="KW-0175">Coiled coil</keyword>
<dbReference type="Proteomes" id="UP000239001">
    <property type="component" value="Unassembled WGS sequence"/>
</dbReference>
<dbReference type="Pfam" id="PF05685">
    <property type="entry name" value="Uma2"/>
    <property type="match status" value="1"/>
</dbReference>
<name>A0A2T1M1A6_9CHRO</name>
<sequence>MVQFDPTLQLPTSDELLDSDDLPVDNELHTLVPNFLRFILSFIWSSRLDWFFGVNMGVYHTTGINLKIPIVPDGFLSLGIDRLLPKRKGKLRSSYVVWEEKNIVPIFALEVVSQTPGDEYDEKMEIYAKLGVLYYLIYNPEYWLRDQHEPFEMYRLVDGIYQRLISEPFWMPEVGLGIGRAWGIHDRVEREWLYWYDEHRRRYLSPEEQTQQAQQQALEAQQQALEAQNRSQQLEEILRSLGVDPNTI</sequence>
<protein>
    <recommendedName>
        <fullName evidence="2">Putative restriction endonuclease domain-containing protein</fullName>
    </recommendedName>
</protein>
<keyword evidence="4" id="KW-1185">Reference proteome</keyword>
<evidence type="ECO:0000313" key="3">
    <source>
        <dbReference type="EMBL" id="PSF38478.1"/>
    </source>
</evidence>
<accession>A0A2T1M1A6</accession>
<dbReference type="SUPFAM" id="SSF52980">
    <property type="entry name" value="Restriction endonuclease-like"/>
    <property type="match status" value="1"/>
</dbReference>
<evidence type="ECO:0000259" key="2">
    <source>
        <dbReference type="Pfam" id="PF05685"/>
    </source>
</evidence>